<protein>
    <submittedName>
        <fullName evidence="2">Uncharacterized protein</fullName>
    </submittedName>
</protein>
<proteinExistence type="predicted"/>
<evidence type="ECO:0000313" key="3">
    <source>
        <dbReference type="Proteomes" id="UP000324800"/>
    </source>
</evidence>
<feature type="region of interest" description="Disordered" evidence="1">
    <location>
        <begin position="187"/>
        <end position="240"/>
    </location>
</feature>
<dbReference type="Proteomes" id="UP000324800">
    <property type="component" value="Unassembled WGS sequence"/>
</dbReference>
<feature type="compositionally biased region" description="Low complexity" evidence="1">
    <location>
        <begin position="211"/>
        <end position="224"/>
    </location>
</feature>
<reference evidence="2 3" key="1">
    <citation type="submission" date="2019-03" db="EMBL/GenBank/DDBJ databases">
        <title>Single cell metagenomics reveals metabolic interactions within the superorganism composed of flagellate Streblomastix strix and complex community of Bacteroidetes bacteria on its surface.</title>
        <authorList>
            <person name="Treitli S.C."/>
            <person name="Kolisko M."/>
            <person name="Husnik F."/>
            <person name="Keeling P."/>
            <person name="Hampl V."/>
        </authorList>
    </citation>
    <scope>NUCLEOTIDE SEQUENCE [LARGE SCALE GENOMIC DNA]</scope>
    <source>
        <strain evidence="2">ST1C</strain>
    </source>
</reference>
<dbReference type="EMBL" id="SNRW01042715">
    <property type="protein sequence ID" value="KAA6331040.1"/>
    <property type="molecule type" value="Genomic_DNA"/>
</dbReference>
<evidence type="ECO:0000313" key="2">
    <source>
        <dbReference type="EMBL" id="KAA6331040.1"/>
    </source>
</evidence>
<gene>
    <name evidence="2" type="ORF">EZS28_053429</name>
</gene>
<sequence>RSGFKSNIRMSSKYHIIPIPSFHSCVMAGWRCLWKMYGADLPFSTIIHDNHKRSIIRIMLLPLEFKQQLPIEFLLPVLDEDHIKALRERSRVDLTSFNIVTPLRIVDGERSPQIGGLVRNLVAAQRIGDIEIESIFKKGKKKAAERVLDMFQLVSQATGEAQQLRKQNINFRSNQFSYNRSPVSAALGPKNKKAWKENKSISMNTSRCLSRKGGSSRSPSARGRSFQRGRRSRGSNNSFK</sequence>
<organism evidence="2 3">
    <name type="scientific">Streblomastix strix</name>
    <dbReference type="NCBI Taxonomy" id="222440"/>
    <lineage>
        <taxon>Eukaryota</taxon>
        <taxon>Metamonada</taxon>
        <taxon>Preaxostyla</taxon>
        <taxon>Oxymonadida</taxon>
        <taxon>Streblomastigidae</taxon>
        <taxon>Streblomastix</taxon>
    </lineage>
</organism>
<name>A0A5J4RD07_9EUKA</name>
<dbReference type="AlphaFoldDB" id="A0A5J4RD07"/>
<feature type="non-terminal residue" evidence="2">
    <location>
        <position position="1"/>
    </location>
</feature>
<evidence type="ECO:0000256" key="1">
    <source>
        <dbReference type="SAM" id="MobiDB-lite"/>
    </source>
</evidence>
<accession>A0A5J4RD07</accession>
<comment type="caution">
    <text evidence="2">The sequence shown here is derived from an EMBL/GenBank/DDBJ whole genome shotgun (WGS) entry which is preliminary data.</text>
</comment>